<accession>A0A2T1HUP0</accession>
<keyword evidence="3" id="KW-1185">Reference proteome</keyword>
<dbReference type="Proteomes" id="UP000239772">
    <property type="component" value="Unassembled WGS sequence"/>
</dbReference>
<dbReference type="OrthoDB" id="935695at2"/>
<protein>
    <recommendedName>
        <fullName evidence="4">Metallopeptidase</fullName>
    </recommendedName>
</protein>
<dbReference type="PROSITE" id="PS51257">
    <property type="entry name" value="PROKAR_LIPOPROTEIN"/>
    <property type="match status" value="1"/>
</dbReference>
<evidence type="ECO:0000313" key="2">
    <source>
        <dbReference type="EMBL" id="PSC05382.1"/>
    </source>
</evidence>
<sequence>MRGSWTRALLAAAVGTLLGCVAASAKDYAVQVAYEPPKNPAHEEIAKQLREHQALEKIRDHMQGMRFPRPLTIKVEGCDGDVNAAYDPDEATVSICYEYLAYIQELSHDIPPVGLKEGLTPSNYVVGPFYEVVLHELAHAIFDLKKVPVLGREEDAADQVATFVLLHIGKNETRRVIASLAVMYAKEAQDEKPGLKQFADEHGLPAQRFFNLLCMSYGADPKTFGDLVDRKYLPSERAGSCSDEYKQVRYAVQKLIAPGLDWRPRTGKEHVAGSR</sequence>
<proteinExistence type="predicted"/>
<keyword evidence="1" id="KW-0732">Signal</keyword>
<organism evidence="2 3">
    <name type="scientific">Alsobacter soli</name>
    <dbReference type="NCBI Taxonomy" id="2109933"/>
    <lineage>
        <taxon>Bacteria</taxon>
        <taxon>Pseudomonadati</taxon>
        <taxon>Pseudomonadota</taxon>
        <taxon>Alphaproteobacteria</taxon>
        <taxon>Hyphomicrobiales</taxon>
        <taxon>Alsobacteraceae</taxon>
        <taxon>Alsobacter</taxon>
    </lineage>
</organism>
<evidence type="ECO:0000256" key="1">
    <source>
        <dbReference type="SAM" id="SignalP"/>
    </source>
</evidence>
<dbReference type="Pfam" id="PF14247">
    <property type="entry name" value="DUF4344"/>
    <property type="match status" value="1"/>
</dbReference>
<feature type="signal peptide" evidence="1">
    <location>
        <begin position="1"/>
        <end position="25"/>
    </location>
</feature>
<comment type="caution">
    <text evidence="2">The sequence shown here is derived from an EMBL/GenBank/DDBJ whole genome shotgun (WGS) entry which is preliminary data.</text>
</comment>
<dbReference type="EMBL" id="PVZS01000008">
    <property type="protein sequence ID" value="PSC05382.1"/>
    <property type="molecule type" value="Genomic_DNA"/>
</dbReference>
<evidence type="ECO:0000313" key="3">
    <source>
        <dbReference type="Proteomes" id="UP000239772"/>
    </source>
</evidence>
<reference evidence="3" key="1">
    <citation type="submission" date="2018-03" db="EMBL/GenBank/DDBJ databases">
        <authorList>
            <person name="Sun L."/>
            <person name="Liu H."/>
            <person name="Chen W."/>
            <person name="Huang K."/>
            <person name="Liu W."/>
            <person name="Gao X."/>
        </authorList>
    </citation>
    <scope>NUCLEOTIDE SEQUENCE [LARGE SCALE GENOMIC DNA]</scope>
    <source>
        <strain evidence="3">SH9</strain>
    </source>
</reference>
<gene>
    <name evidence="2" type="ORF">SLNSH_09300</name>
</gene>
<dbReference type="InterPro" id="IPR025644">
    <property type="entry name" value="DUF4344"/>
</dbReference>
<evidence type="ECO:0008006" key="4">
    <source>
        <dbReference type="Google" id="ProtNLM"/>
    </source>
</evidence>
<feature type="chain" id="PRO_5015504726" description="Metallopeptidase" evidence="1">
    <location>
        <begin position="26"/>
        <end position="275"/>
    </location>
</feature>
<dbReference type="RefSeq" id="WP_106336391.1">
    <property type="nucleotide sequence ID" value="NZ_PVZS01000008.1"/>
</dbReference>
<name>A0A2T1HUP0_9HYPH</name>
<dbReference type="AlphaFoldDB" id="A0A2T1HUP0"/>